<feature type="compositionally biased region" description="Polar residues" evidence="1">
    <location>
        <begin position="80"/>
        <end position="93"/>
    </location>
</feature>
<dbReference type="AlphaFoldDB" id="A0A6D2HWI2"/>
<feature type="compositionally biased region" description="Basic and acidic residues" evidence="1">
    <location>
        <begin position="17"/>
        <end position="29"/>
    </location>
</feature>
<accession>A0A6D2HWI2</accession>
<proteinExistence type="predicted"/>
<dbReference type="Proteomes" id="UP000467841">
    <property type="component" value="Unassembled WGS sequence"/>
</dbReference>
<sequence length="230" mass="26703">MTIASILDRFTTAYKPLKDHPIPRTRERSPTPNLPLFPCNAARAIHRRGNNRQVIEDNEEKNREYEEQLEDEEEEHSIDINASSKQSKDTPSSADPRFSPPPRSQASELPRLELIQRPPPAPSEEEDTWCYDPIDPNKISPMKLKEFNAKVKSLSFYVTFDEAWDKHDLVDFFFATGESKEELHKLFKQARFPLAPHAVNQPPSPPSTPRHEWYVNSISREKLTEFSQFF</sequence>
<feature type="region of interest" description="Disordered" evidence="1">
    <location>
        <begin position="17"/>
        <end position="129"/>
    </location>
</feature>
<name>A0A6D2HWI2_9BRAS</name>
<evidence type="ECO:0000313" key="2">
    <source>
        <dbReference type="EMBL" id="CAA7021396.1"/>
    </source>
</evidence>
<gene>
    <name evidence="2" type="ORF">MERR_LOCUS8631</name>
</gene>
<evidence type="ECO:0000256" key="1">
    <source>
        <dbReference type="SAM" id="MobiDB-lite"/>
    </source>
</evidence>
<comment type="caution">
    <text evidence="2">The sequence shown here is derived from an EMBL/GenBank/DDBJ whole genome shotgun (WGS) entry which is preliminary data.</text>
</comment>
<reference evidence="2" key="1">
    <citation type="submission" date="2020-01" db="EMBL/GenBank/DDBJ databases">
        <authorList>
            <person name="Mishra B."/>
        </authorList>
    </citation>
    <scope>NUCLEOTIDE SEQUENCE [LARGE SCALE GENOMIC DNA]</scope>
</reference>
<dbReference type="EMBL" id="CACVBM020000610">
    <property type="protein sequence ID" value="CAA7021396.1"/>
    <property type="molecule type" value="Genomic_DNA"/>
</dbReference>
<protein>
    <submittedName>
        <fullName evidence="2">Uncharacterized protein</fullName>
    </submittedName>
</protein>
<organism evidence="2 3">
    <name type="scientific">Microthlaspi erraticum</name>
    <dbReference type="NCBI Taxonomy" id="1685480"/>
    <lineage>
        <taxon>Eukaryota</taxon>
        <taxon>Viridiplantae</taxon>
        <taxon>Streptophyta</taxon>
        <taxon>Embryophyta</taxon>
        <taxon>Tracheophyta</taxon>
        <taxon>Spermatophyta</taxon>
        <taxon>Magnoliopsida</taxon>
        <taxon>eudicotyledons</taxon>
        <taxon>Gunneridae</taxon>
        <taxon>Pentapetalae</taxon>
        <taxon>rosids</taxon>
        <taxon>malvids</taxon>
        <taxon>Brassicales</taxon>
        <taxon>Brassicaceae</taxon>
        <taxon>Coluteocarpeae</taxon>
        <taxon>Microthlaspi</taxon>
    </lineage>
</organism>
<evidence type="ECO:0000313" key="3">
    <source>
        <dbReference type="Proteomes" id="UP000467841"/>
    </source>
</evidence>
<feature type="compositionally biased region" description="Acidic residues" evidence="1">
    <location>
        <begin position="67"/>
        <end position="76"/>
    </location>
</feature>
<keyword evidence="3" id="KW-1185">Reference proteome</keyword>